<accession>A0A1I6RN19</accession>
<comment type="similarity">
    <text evidence="1">Belongs to the universal stress protein A family.</text>
</comment>
<reference evidence="3 4" key="1">
    <citation type="submission" date="2016-10" db="EMBL/GenBank/DDBJ databases">
        <authorList>
            <person name="de Groot N.N."/>
        </authorList>
    </citation>
    <scope>NUCLEOTIDE SEQUENCE [LARGE SCALE GENOMIC DNA]</scope>
    <source>
        <strain evidence="3 4">CGMCC 1.6114</strain>
    </source>
</reference>
<dbReference type="Pfam" id="PF00582">
    <property type="entry name" value="Usp"/>
    <property type="match status" value="1"/>
</dbReference>
<proteinExistence type="inferred from homology"/>
<dbReference type="CDD" id="cd00293">
    <property type="entry name" value="USP-like"/>
    <property type="match status" value="2"/>
</dbReference>
<dbReference type="AlphaFoldDB" id="A0A1I6RN19"/>
<gene>
    <name evidence="3" type="ORF">SAMN04487906_1184</name>
</gene>
<dbReference type="Gene3D" id="3.40.50.620">
    <property type="entry name" value="HUPs"/>
    <property type="match status" value="2"/>
</dbReference>
<feature type="domain" description="UspA" evidence="2">
    <location>
        <begin position="29"/>
        <end position="174"/>
    </location>
</feature>
<protein>
    <submittedName>
        <fullName evidence="3">Nucleotide-binding universal stress protein, UspA family</fullName>
    </submittedName>
</protein>
<dbReference type="EMBL" id="FPAG01000003">
    <property type="protein sequence ID" value="SFS66099.1"/>
    <property type="molecule type" value="Genomic_DNA"/>
</dbReference>
<dbReference type="PRINTS" id="PR01438">
    <property type="entry name" value="UNVRSLSTRESS"/>
</dbReference>
<organism evidence="3 4">
    <name type="scientific">Zhouia amylolytica</name>
    <dbReference type="NCBI Taxonomy" id="376730"/>
    <lineage>
        <taxon>Bacteria</taxon>
        <taxon>Pseudomonadati</taxon>
        <taxon>Bacteroidota</taxon>
        <taxon>Flavobacteriia</taxon>
        <taxon>Flavobacteriales</taxon>
        <taxon>Flavobacteriaceae</taxon>
        <taxon>Zhouia</taxon>
    </lineage>
</organism>
<evidence type="ECO:0000313" key="3">
    <source>
        <dbReference type="EMBL" id="SFS66099.1"/>
    </source>
</evidence>
<dbReference type="Proteomes" id="UP000183209">
    <property type="component" value="Unassembled WGS sequence"/>
</dbReference>
<evidence type="ECO:0000313" key="4">
    <source>
        <dbReference type="Proteomes" id="UP000183209"/>
    </source>
</evidence>
<dbReference type="InterPro" id="IPR014729">
    <property type="entry name" value="Rossmann-like_a/b/a_fold"/>
</dbReference>
<dbReference type="PANTHER" id="PTHR46268">
    <property type="entry name" value="STRESS RESPONSE PROTEIN NHAX"/>
    <property type="match status" value="1"/>
</dbReference>
<sequence>MIQLVMMIIVIFFSSKQPYFYKTQKFGKMKKVLFPTDFSDNAWNAISYGVQLYKDIACDFFVLHTYTPPFYRVDYALGGPVFSAVNDPEVDIVLENMDHTLKDLSKYYFNEKHRYYSRNAFNILTDEINKVSDKEQIDIIVMGTKGATGAKRILFGSNTVYTIRKANIPILAVPDDYQYAEVNQLLFFTDYLRPYREDELEPLKEIARLHNATITILYVSEGYDLTNGQLSNKESLKEALEGLTYEFKENTNTKETMTETLESYLEDSQYDMLVMMNRKHSFLERLLTRQQVEKIGFNLKIPFLVLRSNEAINW</sequence>
<dbReference type="InterPro" id="IPR006015">
    <property type="entry name" value="Universal_stress_UspA"/>
</dbReference>
<name>A0A1I6RN19_9FLAO</name>
<evidence type="ECO:0000256" key="1">
    <source>
        <dbReference type="ARBA" id="ARBA00008791"/>
    </source>
</evidence>
<dbReference type="SUPFAM" id="SSF52402">
    <property type="entry name" value="Adenine nucleotide alpha hydrolases-like"/>
    <property type="match status" value="2"/>
</dbReference>
<evidence type="ECO:0000259" key="2">
    <source>
        <dbReference type="Pfam" id="PF00582"/>
    </source>
</evidence>
<dbReference type="PANTHER" id="PTHR46268:SF22">
    <property type="entry name" value="SENSOR PROTEIN KDPD-RELATED"/>
    <property type="match status" value="1"/>
</dbReference>
<dbReference type="InterPro" id="IPR006016">
    <property type="entry name" value="UspA"/>
</dbReference>